<feature type="signal peptide" evidence="1">
    <location>
        <begin position="1"/>
        <end position="22"/>
    </location>
</feature>
<proteinExistence type="predicted"/>
<reference evidence="2 3" key="1">
    <citation type="journal article" date="2019" name="Int. J. Syst. Evol. Microbiol.">
        <title>The Global Catalogue of Microorganisms (GCM) 10K type strain sequencing project: providing services to taxonomists for standard genome sequencing and annotation.</title>
        <authorList>
            <consortium name="The Broad Institute Genomics Platform"/>
            <consortium name="The Broad Institute Genome Sequencing Center for Infectious Disease"/>
            <person name="Wu L."/>
            <person name="Ma J."/>
        </authorList>
    </citation>
    <scope>NUCLEOTIDE SEQUENCE [LARGE SCALE GENOMIC DNA]</scope>
    <source>
        <strain evidence="2 3">JCM 15974</strain>
    </source>
</reference>
<comment type="caution">
    <text evidence="2">The sequence shown here is derived from an EMBL/GenBank/DDBJ whole genome shotgun (WGS) entry which is preliminary data.</text>
</comment>
<evidence type="ECO:0000256" key="1">
    <source>
        <dbReference type="SAM" id="SignalP"/>
    </source>
</evidence>
<sequence length="483" mass="53568">MKNLRIFSLLMFGLMIAFSSCEQEDDNQNAECPQLSFGQDGKKLVADFEGIEDLDTYEWFVDGELVETESQQNERDNTLDLSSYNPGAYNVCIKAETPDCPEGIEFCREITIEEEMNGCPDLKFTRDGEYLFADFEGIETLEFYAWKVTGENLENGEIIENEGTSNQGDNKFSLENLEEGTYTVCLISESPTCTSTEYCEEITIEGDGDGQGSCPDLTLSSEGSIVVASISGTDDIQSFNWFVNNEPLAAEDLQIQGTTITLDLSDYNPGSYEVCVKFESNDCSQGIEACVSAQVTDDNNGGGDDGCPDLSFIEEGPFMFASFAGIDQLDVYEWFVDGVLVETEDLQSQDRDNKLDLSSYNPGTYRVCIKAETNDCPNGTEFCRDVVIPEPQPVDCTIFKLEYFETNSAEFVNANGVILFGLDDNSVVWEIDGNQVTPTTATGHFLILKDHLQQPGRYEICYKAESSECGSLQECIEIDFQGL</sequence>
<keyword evidence="1" id="KW-0732">Signal</keyword>
<dbReference type="EMBL" id="BAAAGE010000003">
    <property type="protein sequence ID" value="GAA0727318.1"/>
    <property type="molecule type" value="Genomic_DNA"/>
</dbReference>
<keyword evidence="3" id="KW-1185">Reference proteome</keyword>
<accession>A0ABN1J342</accession>
<evidence type="ECO:0000313" key="3">
    <source>
        <dbReference type="Proteomes" id="UP001501758"/>
    </source>
</evidence>
<gene>
    <name evidence="2" type="ORF">GCM10009430_35250</name>
</gene>
<evidence type="ECO:0000313" key="2">
    <source>
        <dbReference type="EMBL" id="GAA0727318.1"/>
    </source>
</evidence>
<name>A0ABN1J342_9FLAO</name>
<dbReference type="Proteomes" id="UP001501758">
    <property type="component" value="Unassembled WGS sequence"/>
</dbReference>
<organism evidence="2 3">
    <name type="scientific">Aquimarina litoralis</name>
    <dbReference type="NCBI Taxonomy" id="584605"/>
    <lineage>
        <taxon>Bacteria</taxon>
        <taxon>Pseudomonadati</taxon>
        <taxon>Bacteroidota</taxon>
        <taxon>Flavobacteriia</taxon>
        <taxon>Flavobacteriales</taxon>
        <taxon>Flavobacteriaceae</taxon>
        <taxon>Aquimarina</taxon>
    </lineage>
</organism>
<feature type="chain" id="PRO_5045665460" description="Ig-like domain-containing protein" evidence="1">
    <location>
        <begin position="23"/>
        <end position="483"/>
    </location>
</feature>
<dbReference type="RefSeq" id="WP_343913579.1">
    <property type="nucleotide sequence ID" value="NZ_BAAAGE010000003.1"/>
</dbReference>
<dbReference type="PROSITE" id="PS51257">
    <property type="entry name" value="PROKAR_LIPOPROTEIN"/>
    <property type="match status" value="1"/>
</dbReference>
<evidence type="ECO:0008006" key="4">
    <source>
        <dbReference type="Google" id="ProtNLM"/>
    </source>
</evidence>
<protein>
    <recommendedName>
        <fullName evidence="4">Ig-like domain-containing protein</fullName>
    </recommendedName>
</protein>